<comment type="caution">
    <text evidence="1">The sequence shown here is derived from an EMBL/GenBank/DDBJ whole genome shotgun (WGS) entry which is preliminary data.</text>
</comment>
<accession>A0ACB9WSH0</accession>
<gene>
    <name evidence="1" type="ORF">KUCAC02_006155</name>
</gene>
<proteinExistence type="predicted"/>
<sequence>MLQLHTKLQEGPKYVQQWTDVVTRVQTVKVESCPGTWLISCLLSQDSTTQELWRDVWGSFRCEEQPELLVDRCGDEGADSEGGVLSWNMADLLPALSGLHDTGALQQDLRMDM</sequence>
<organism evidence="1 2">
    <name type="scientific">Chaenocephalus aceratus</name>
    <name type="common">Blackfin icefish</name>
    <name type="synonym">Chaenichthys aceratus</name>
    <dbReference type="NCBI Taxonomy" id="36190"/>
    <lineage>
        <taxon>Eukaryota</taxon>
        <taxon>Metazoa</taxon>
        <taxon>Chordata</taxon>
        <taxon>Craniata</taxon>
        <taxon>Vertebrata</taxon>
        <taxon>Euteleostomi</taxon>
        <taxon>Actinopterygii</taxon>
        <taxon>Neopterygii</taxon>
        <taxon>Teleostei</taxon>
        <taxon>Neoteleostei</taxon>
        <taxon>Acanthomorphata</taxon>
        <taxon>Eupercaria</taxon>
        <taxon>Perciformes</taxon>
        <taxon>Notothenioidei</taxon>
        <taxon>Channichthyidae</taxon>
        <taxon>Chaenocephalus</taxon>
    </lineage>
</organism>
<reference evidence="1" key="1">
    <citation type="submission" date="2022-05" db="EMBL/GenBank/DDBJ databases">
        <title>Chromosome-level genome of Chaenocephalus aceratus.</title>
        <authorList>
            <person name="Park H."/>
        </authorList>
    </citation>
    <scope>NUCLEOTIDE SEQUENCE</scope>
    <source>
        <strain evidence="1">KU_202001</strain>
    </source>
</reference>
<evidence type="ECO:0000313" key="1">
    <source>
        <dbReference type="EMBL" id="KAI4816038.1"/>
    </source>
</evidence>
<dbReference type="Proteomes" id="UP001057452">
    <property type="component" value="Chromosome 13"/>
</dbReference>
<evidence type="ECO:0000313" key="2">
    <source>
        <dbReference type="Proteomes" id="UP001057452"/>
    </source>
</evidence>
<dbReference type="EMBL" id="CM043797">
    <property type="protein sequence ID" value="KAI4816038.1"/>
    <property type="molecule type" value="Genomic_DNA"/>
</dbReference>
<protein>
    <submittedName>
        <fullName evidence="1">Uncharacterized protein</fullName>
    </submittedName>
</protein>
<name>A0ACB9WSH0_CHAAC</name>
<keyword evidence="2" id="KW-1185">Reference proteome</keyword>